<dbReference type="Gene3D" id="1.20.5.4130">
    <property type="match status" value="1"/>
</dbReference>
<organism evidence="10 11">
    <name type="scientific">Populus trichocarpa</name>
    <name type="common">Western balsam poplar</name>
    <name type="synonym">Populus balsamifera subsp. trichocarpa</name>
    <dbReference type="NCBI Taxonomy" id="3694"/>
    <lineage>
        <taxon>Eukaryota</taxon>
        <taxon>Viridiplantae</taxon>
        <taxon>Streptophyta</taxon>
        <taxon>Embryophyta</taxon>
        <taxon>Tracheophyta</taxon>
        <taxon>Spermatophyta</taxon>
        <taxon>Magnoliopsida</taxon>
        <taxon>eudicotyledons</taxon>
        <taxon>Gunneridae</taxon>
        <taxon>Pentapetalae</taxon>
        <taxon>rosids</taxon>
        <taxon>fabids</taxon>
        <taxon>Malpighiales</taxon>
        <taxon>Salicaceae</taxon>
        <taxon>Saliceae</taxon>
        <taxon>Populus</taxon>
    </lineage>
</organism>
<dbReference type="InParanoid" id="A0A3N7GKK6"/>
<evidence type="ECO:0000259" key="6">
    <source>
        <dbReference type="Pfam" id="PF00931"/>
    </source>
</evidence>
<keyword evidence="3" id="KW-0547">Nucleotide-binding</keyword>
<evidence type="ECO:0000256" key="1">
    <source>
        <dbReference type="ARBA" id="ARBA00022614"/>
    </source>
</evidence>
<protein>
    <recommendedName>
        <fullName evidence="12">Disease resistance RPP13-like protein 1</fullName>
    </recommendedName>
</protein>
<feature type="domain" description="R13L1/DRL21-like LRR repeat region" evidence="9">
    <location>
        <begin position="694"/>
        <end position="813"/>
    </location>
</feature>
<dbReference type="PRINTS" id="PR00364">
    <property type="entry name" value="DISEASERSIST"/>
</dbReference>
<dbReference type="FunCoup" id="A0A3N7GKK6">
    <property type="interactions" value="671"/>
</dbReference>
<dbReference type="Proteomes" id="UP000006729">
    <property type="component" value="Chromosome 7"/>
</dbReference>
<dbReference type="SUPFAM" id="SSF52058">
    <property type="entry name" value="L domain-like"/>
    <property type="match status" value="2"/>
</dbReference>
<dbReference type="InterPro" id="IPR003591">
    <property type="entry name" value="Leu-rich_rpt_typical-subtyp"/>
</dbReference>
<dbReference type="InterPro" id="IPR027417">
    <property type="entry name" value="P-loop_NTPase"/>
</dbReference>
<evidence type="ECO:0000256" key="5">
    <source>
        <dbReference type="ARBA" id="ARBA00022840"/>
    </source>
</evidence>
<evidence type="ECO:0000256" key="4">
    <source>
        <dbReference type="ARBA" id="ARBA00022821"/>
    </source>
</evidence>
<dbReference type="PANTHER" id="PTHR36766">
    <property type="entry name" value="PLANT BROAD-SPECTRUM MILDEW RESISTANCE PROTEIN RPW8"/>
    <property type="match status" value="1"/>
</dbReference>
<dbReference type="Gene3D" id="3.80.10.10">
    <property type="entry name" value="Ribonuclease Inhibitor"/>
    <property type="match status" value="2"/>
</dbReference>
<dbReference type="Pfam" id="PF23559">
    <property type="entry name" value="WHD_DRP"/>
    <property type="match status" value="1"/>
</dbReference>
<dbReference type="FunFam" id="1.10.10.10:FF:000322">
    <property type="entry name" value="Probable disease resistance protein At1g63360"/>
    <property type="match status" value="1"/>
</dbReference>
<evidence type="ECO:0000259" key="9">
    <source>
        <dbReference type="Pfam" id="PF25019"/>
    </source>
</evidence>
<sequence>MALALIGESLLSAVIEVLVEKLAYPEVLGFFKTQKLNDDLLERLKETLNTVNGLLDDAEEKQITKAAVKNWLNDVKHAVYEAEDLLEEIDYEHLRSKDKAASQIVRTQVGQFLPFLNPTNKRMKRIEAKLGKIFEKLERLIKHKGDLRRIEGDVGGRPLSEKTTPLVNESYVYGRDADREAIMELLRRNEENGPNVVVIPIVGMGGIGKTTLAQLVYNDSRVDDLFELKVWVWVSEIFDVTRVMDDILKKVNASVCGIKDPDESLKEELEGKMVLLVLDDVWNIEYSEWDKLLLPLQYAGQGSKTVVTTRNESVARVMQTVNPSYSLKGIGDEDCWQLFARHAFSGVNSGALPHLEAFGREIVRKCKGLPLAAKTLGGLLHSEGDAKEWERISNSNMWGLSNENIPPALRLSYYYLPSHLKRCFAYCAIFPKGYTFMKNELITLWMAEGFLVQSRGDVETERIGENYFNDLVSRSFFQKSSNDPSSFIMHELIIDLAEYVSGEFCLKFMGDGESGPRLKGGNPCRLPERTRYLSFTSRYDQVSKIFEHIHEVQHLRNFLLVAPGWKADGKVLHDMLRILKRLRVLSFVGSGYIHQFQLPNSIGNLKHLRYLDLSGKSIERLPENMSKLYNLQTLILKQCYYLIKLPTNMSKLVNLQHLDIEGTKLKEMPPKMGKLTKLRKLTDFFLGKQNGSCIKELEKLLHLQEKLSIWNLQNVEDVQDALDANLKGKKQIERLRLTWDGDMDGRDVLEKLEPSENVKELVITAYGGTKFPGWVGNSSFSNMVSLVLDGCKNSTSLPPLGQLPNLEELQIKGFDEVVAVGSEFYGIGPFMEKPFKSLKSLTLLGMPQWKEWNTDAAGAFPHLEELWIEKCPELTNALPCHLPSLLKLDIEECPQLVVSIPEAPKLTRIQVNDGEGSNDRIYIEELSSSRWCLTFREDSQLKGLEQMSYLSSSIIIDVGIFDCSSLKFCQLDLLPPLSTFTIQYCQNLESLCIQKGRHDRSTSYRSAPRTLETKDSQRALRHLKIAECPNLVSFLEGGLAVPDLRRLELEGCINLKSLPGNMHSLLPSLEELELISLPQLDFFPEGGLPSKLNSLCIQDCIKLKVCGLQSLTSLSHFLFVGKDDVESFPEETLLPSTLVTLKIQDLRNLKSLDYKGLKHLTSLSKLEIWRCPQLESMPEEGLPSSLEYLQLWNLANLKSLEFNGLQHLTSLRQLMISDCPKLESMPEEGLPSSLEYLNILNLTNLKSLGYRGLQQLSSLHKLNIWSCPKLESMPEQGLSSSLEYLEIGDCPLLEKRCRKEIGEDWPKISHIPFIHIQAFRRIRN</sequence>
<dbReference type="Gene3D" id="1.10.10.10">
    <property type="entry name" value="Winged helix-like DNA-binding domain superfamily/Winged helix DNA-binding domain"/>
    <property type="match status" value="1"/>
</dbReference>
<dbReference type="InterPro" id="IPR041118">
    <property type="entry name" value="Rx_N"/>
</dbReference>
<evidence type="ECO:0000256" key="2">
    <source>
        <dbReference type="ARBA" id="ARBA00022737"/>
    </source>
</evidence>
<name>A0A3N7GKK6_POPTR</name>
<dbReference type="InterPro" id="IPR036388">
    <property type="entry name" value="WH-like_DNA-bd_sf"/>
</dbReference>
<dbReference type="InterPro" id="IPR042197">
    <property type="entry name" value="Apaf_helical"/>
</dbReference>
<dbReference type="Pfam" id="PF00931">
    <property type="entry name" value="NB-ARC"/>
    <property type="match status" value="1"/>
</dbReference>
<dbReference type="InterPro" id="IPR032675">
    <property type="entry name" value="LRR_dom_sf"/>
</dbReference>
<keyword evidence="11" id="KW-1185">Reference proteome</keyword>
<dbReference type="InterPro" id="IPR058922">
    <property type="entry name" value="WHD_DRP"/>
</dbReference>
<dbReference type="GO" id="GO:0005524">
    <property type="term" value="F:ATP binding"/>
    <property type="evidence" value="ECO:0007669"/>
    <property type="project" value="UniProtKB-KW"/>
</dbReference>
<dbReference type="InterPro" id="IPR056789">
    <property type="entry name" value="LRR_R13L1-DRL21"/>
</dbReference>
<gene>
    <name evidence="10" type="ORF">POPTR_007G137100</name>
</gene>
<evidence type="ECO:0008006" key="12">
    <source>
        <dbReference type="Google" id="ProtNLM"/>
    </source>
</evidence>
<feature type="domain" description="Disease resistance protein winged helix" evidence="8">
    <location>
        <begin position="429"/>
        <end position="497"/>
    </location>
</feature>
<dbReference type="PANTHER" id="PTHR36766:SF40">
    <property type="entry name" value="DISEASE RESISTANCE PROTEIN RGA3"/>
    <property type="match status" value="1"/>
</dbReference>
<dbReference type="Gene3D" id="3.40.50.300">
    <property type="entry name" value="P-loop containing nucleotide triphosphate hydrolases"/>
    <property type="match status" value="1"/>
</dbReference>
<dbReference type="InterPro" id="IPR002182">
    <property type="entry name" value="NB-ARC"/>
</dbReference>
<reference evidence="10 11" key="1">
    <citation type="journal article" date="2006" name="Science">
        <title>The genome of black cottonwood, Populus trichocarpa (Torr. &amp; Gray).</title>
        <authorList>
            <person name="Tuskan G.A."/>
            <person name="Difazio S."/>
            <person name="Jansson S."/>
            <person name="Bohlmann J."/>
            <person name="Grigoriev I."/>
            <person name="Hellsten U."/>
            <person name="Putnam N."/>
            <person name="Ralph S."/>
            <person name="Rombauts S."/>
            <person name="Salamov A."/>
            <person name="Schein J."/>
            <person name="Sterck L."/>
            <person name="Aerts A."/>
            <person name="Bhalerao R.R."/>
            <person name="Bhalerao R.P."/>
            <person name="Blaudez D."/>
            <person name="Boerjan W."/>
            <person name="Brun A."/>
            <person name="Brunner A."/>
            <person name="Busov V."/>
            <person name="Campbell M."/>
            <person name="Carlson J."/>
            <person name="Chalot M."/>
            <person name="Chapman J."/>
            <person name="Chen G.L."/>
            <person name="Cooper D."/>
            <person name="Coutinho P.M."/>
            <person name="Couturier J."/>
            <person name="Covert S."/>
            <person name="Cronk Q."/>
            <person name="Cunningham R."/>
            <person name="Davis J."/>
            <person name="Degroeve S."/>
            <person name="Dejardin A."/>
            <person name="Depamphilis C."/>
            <person name="Detter J."/>
            <person name="Dirks B."/>
            <person name="Dubchak I."/>
            <person name="Duplessis S."/>
            <person name="Ehlting J."/>
            <person name="Ellis B."/>
            <person name="Gendler K."/>
            <person name="Goodstein D."/>
            <person name="Gribskov M."/>
            <person name="Grimwood J."/>
            <person name="Groover A."/>
            <person name="Gunter L."/>
            <person name="Hamberger B."/>
            <person name="Heinze B."/>
            <person name="Helariutta Y."/>
            <person name="Henrissat B."/>
            <person name="Holligan D."/>
            <person name="Holt R."/>
            <person name="Huang W."/>
            <person name="Islam-Faridi N."/>
            <person name="Jones S."/>
            <person name="Jones-Rhoades M."/>
            <person name="Jorgensen R."/>
            <person name="Joshi C."/>
            <person name="Kangasjarvi J."/>
            <person name="Karlsson J."/>
            <person name="Kelleher C."/>
            <person name="Kirkpatrick R."/>
            <person name="Kirst M."/>
            <person name="Kohler A."/>
            <person name="Kalluri U."/>
            <person name="Larimer F."/>
            <person name="Leebens-Mack J."/>
            <person name="Leple J.C."/>
            <person name="Locascio P."/>
            <person name="Lou Y."/>
            <person name="Lucas S."/>
            <person name="Martin F."/>
            <person name="Montanini B."/>
            <person name="Napoli C."/>
            <person name="Nelson D.R."/>
            <person name="Nelson C."/>
            <person name="Nieminen K."/>
            <person name="Nilsson O."/>
            <person name="Pereda V."/>
            <person name="Peter G."/>
            <person name="Philippe R."/>
            <person name="Pilate G."/>
            <person name="Poliakov A."/>
            <person name="Razumovskaya J."/>
            <person name="Richardson P."/>
            <person name="Rinaldi C."/>
            <person name="Ritland K."/>
            <person name="Rouze P."/>
            <person name="Ryaboy D."/>
            <person name="Schmutz J."/>
            <person name="Schrader J."/>
            <person name="Segerman B."/>
            <person name="Shin H."/>
            <person name="Siddiqui A."/>
            <person name="Sterky F."/>
            <person name="Terry A."/>
            <person name="Tsai C.J."/>
            <person name="Uberbacher E."/>
            <person name="Unneberg P."/>
            <person name="Vahala J."/>
            <person name="Wall K."/>
            <person name="Wessler S."/>
            <person name="Yang G."/>
            <person name="Yin T."/>
            <person name="Douglas C."/>
            <person name="Marra M."/>
            <person name="Sandberg G."/>
            <person name="Van de Peer Y."/>
            <person name="Rokhsar D."/>
        </authorList>
    </citation>
    <scope>NUCLEOTIDE SEQUENCE [LARGE SCALE GENOMIC DNA]</scope>
    <source>
        <strain evidence="11">cv. Nisqually</strain>
    </source>
</reference>
<evidence type="ECO:0000259" key="8">
    <source>
        <dbReference type="Pfam" id="PF23559"/>
    </source>
</evidence>
<evidence type="ECO:0000259" key="7">
    <source>
        <dbReference type="Pfam" id="PF18052"/>
    </source>
</evidence>
<feature type="domain" description="NB-ARC" evidence="6">
    <location>
        <begin position="178"/>
        <end position="345"/>
    </location>
</feature>
<dbReference type="SUPFAM" id="SSF52540">
    <property type="entry name" value="P-loop containing nucleoside triphosphate hydrolases"/>
    <property type="match status" value="1"/>
</dbReference>
<keyword evidence="5" id="KW-0067">ATP-binding</keyword>
<evidence type="ECO:0000313" key="11">
    <source>
        <dbReference type="Proteomes" id="UP000006729"/>
    </source>
</evidence>
<dbReference type="SMART" id="SM00369">
    <property type="entry name" value="LRR_TYP"/>
    <property type="match status" value="2"/>
</dbReference>
<dbReference type="Pfam" id="PF25019">
    <property type="entry name" value="LRR_R13L1-DRL21"/>
    <property type="match status" value="1"/>
</dbReference>
<keyword evidence="4" id="KW-0611">Plant defense</keyword>
<feature type="domain" description="Disease resistance N-terminal" evidence="7">
    <location>
        <begin position="11"/>
        <end position="103"/>
    </location>
</feature>
<dbReference type="GO" id="GO:0098542">
    <property type="term" value="P:defense response to other organism"/>
    <property type="evidence" value="ECO:0000318"/>
    <property type="project" value="GO_Central"/>
</dbReference>
<dbReference type="GO" id="GO:0043531">
    <property type="term" value="F:ADP binding"/>
    <property type="evidence" value="ECO:0007669"/>
    <property type="project" value="InterPro"/>
</dbReference>
<accession>A0A3N7GKK6</accession>
<dbReference type="Pfam" id="PF18052">
    <property type="entry name" value="Rx_N"/>
    <property type="match status" value="1"/>
</dbReference>
<evidence type="ECO:0000256" key="3">
    <source>
        <dbReference type="ARBA" id="ARBA00022741"/>
    </source>
</evidence>
<evidence type="ECO:0000313" key="10">
    <source>
        <dbReference type="EMBL" id="RQO92978.1"/>
    </source>
</evidence>
<keyword evidence="1" id="KW-0433">Leucine-rich repeat</keyword>
<keyword evidence="2" id="KW-0677">Repeat</keyword>
<dbReference type="Gene3D" id="1.10.8.430">
    <property type="entry name" value="Helical domain of apoptotic protease-activating factors"/>
    <property type="match status" value="1"/>
</dbReference>
<dbReference type="EMBL" id="CM009296">
    <property type="protein sequence ID" value="RQO92978.1"/>
    <property type="molecule type" value="Genomic_DNA"/>
</dbReference>
<proteinExistence type="predicted"/>